<accession>A0ABV8TSW8</accession>
<reference evidence="2" key="1">
    <citation type="journal article" date="2019" name="Int. J. Syst. Evol. Microbiol.">
        <title>The Global Catalogue of Microorganisms (GCM) 10K type strain sequencing project: providing services to taxonomists for standard genome sequencing and annotation.</title>
        <authorList>
            <consortium name="The Broad Institute Genomics Platform"/>
            <consortium name="The Broad Institute Genome Sequencing Center for Infectious Disease"/>
            <person name="Wu L."/>
            <person name="Ma J."/>
        </authorList>
    </citation>
    <scope>NUCLEOTIDE SEQUENCE [LARGE SCALE GENOMIC DNA]</scope>
    <source>
        <strain evidence="2">IBRC-M 10908</strain>
    </source>
</reference>
<comment type="caution">
    <text evidence="1">The sequence shown here is derived from an EMBL/GenBank/DDBJ whole genome shotgun (WGS) entry which is preliminary data.</text>
</comment>
<organism evidence="1 2">
    <name type="scientific">Salininema proteolyticum</name>
    <dbReference type="NCBI Taxonomy" id="1607685"/>
    <lineage>
        <taxon>Bacteria</taxon>
        <taxon>Bacillati</taxon>
        <taxon>Actinomycetota</taxon>
        <taxon>Actinomycetes</taxon>
        <taxon>Glycomycetales</taxon>
        <taxon>Glycomycetaceae</taxon>
        <taxon>Salininema</taxon>
    </lineage>
</organism>
<evidence type="ECO:0000313" key="2">
    <source>
        <dbReference type="Proteomes" id="UP001595823"/>
    </source>
</evidence>
<evidence type="ECO:0000313" key="1">
    <source>
        <dbReference type="EMBL" id="MFC4333849.1"/>
    </source>
</evidence>
<keyword evidence="2" id="KW-1185">Reference proteome</keyword>
<proteinExistence type="predicted"/>
<dbReference type="EMBL" id="JBHSDK010000002">
    <property type="protein sequence ID" value="MFC4333849.1"/>
    <property type="molecule type" value="Genomic_DNA"/>
</dbReference>
<protein>
    <submittedName>
        <fullName evidence="1">Uncharacterized protein</fullName>
    </submittedName>
</protein>
<dbReference type="Proteomes" id="UP001595823">
    <property type="component" value="Unassembled WGS sequence"/>
</dbReference>
<dbReference type="RefSeq" id="WP_380617588.1">
    <property type="nucleotide sequence ID" value="NZ_JBHSDK010000002.1"/>
</dbReference>
<sequence length="95" mass="11031">MGTRITLPCGEYRVRMTSPDVGHVLGDDGYPIATAYGPPPFVDVLIHEGADALAPHEARIRYVMTQQMTPGRTPPKRRLFRRFARWLARRLRRWW</sequence>
<gene>
    <name evidence="1" type="ORF">ACFPET_01400</name>
</gene>
<name>A0ABV8TSW8_9ACTN</name>